<evidence type="ECO:0000313" key="1">
    <source>
        <dbReference type="EMBL" id="KAF0649238.1"/>
    </source>
</evidence>
<reference evidence="1 2" key="1">
    <citation type="submission" date="2013-05" db="EMBL/GenBank/DDBJ databases">
        <title>Genome Sequence of Streptomyces fradiae.</title>
        <authorList>
            <person name="Kirby R."/>
        </authorList>
    </citation>
    <scope>NUCLEOTIDE SEQUENCE [LARGE SCALE GENOMIC DNA]</scope>
    <source>
        <strain evidence="1 2">ATCC 10745</strain>
    </source>
</reference>
<comment type="caution">
    <text evidence="1">The sequence shown here is derived from an EMBL/GenBank/DDBJ whole genome shotgun (WGS) entry which is preliminary data.</text>
</comment>
<keyword evidence="2" id="KW-1185">Reference proteome</keyword>
<accession>A0ABQ6XU14</accession>
<dbReference type="Proteomes" id="UP000731519">
    <property type="component" value="Unassembled WGS sequence"/>
</dbReference>
<evidence type="ECO:0000313" key="2">
    <source>
        <dbReference type="Proteomes" id="UP000731519"/>
    </source>
</evidence>
<organism evidence="1 2">
    <name type="scientific">Streptomyces fradiae ATCC 10745 = DSM 40063</name>
    <dbReference type="NCBI Taxonomy" id="1319510"/>
    <lineage>
        <taxon>Bacteria</taxon>
        <taxon>Bacillati</taxon>
        <taxon>Actinomycetota</taxon>
        <taxon>Actinomycetes</taxon>
        <taxon>Kitasatosporales</taxon>
        <taxon>Streptomycetaceae</taxon>
        <taxon>Streptomyces</taxon>
    </lineage>
</organism>
<dbReference type="EMBL" id="ASYR01000016">
    <property type="protein sequence ID" value="KAF0649238.1"/>
    <property type="molecule type" value="Genomic_DNA"/>
</dbReference>
<gene>
    <name evidence="1" type="ORF">K701_14115</name>
</gene>
<sequence>MAEEPMTDILLVVEVSISAVEAVDADVVKETSGSDEISIDVCVVPGIEELLRNAPDDLTVTVDGFERFE</sequence>
<proteinExistence type="predicted"/>
<protein>
    <submittedName>
        <fullName evidence="1">Uncharacterized protein</fullName>
    </submittedName>
</protein>
<name>A0ABQ6XU14_STRFR</name>